<name>A0A0E0L294_ORYPU</name>
<dbReference type="Proteomes" id="UP000026962">
    <property type="component" value="Chromosome 5"/>
</dbReference>
<keyword evidence="2" id="KW-1185">Reference proteome</keyword>
<dbReference type="HOGENOM" id="CLU_1725256_0_0_1"/>
<dbReference type="Gramene" id="OPUNC05G13740.1">
    <property type="protein sequence ID" value="OPUNC05G13740.1"/>
    <property type="gene ID" value="OPUNC05G13740"/>
</dbReference>
<accession>A0A0E0L294</accession>
<organism evidence="1">
    <name type="scientific">Oryza punctata</name>
    <name type="common">Red rice</name>
    <dbReference type="NCBI Taxonomy" id="4537"/>
    <lineage>
        <taxon>Eukaryota</taxon>
        <taxon>Viridiplantae</taxon>
        <taxon>Streptophyta</taxon>
        <taxon>Embryophyta</taxon>
        <taxon>Tracheophyta</taxon>
        <taxon>Spermatophyta</taxon>
        <taxon>Magnoliopsida</taxon>
        <taxon>Liliopsida</taxon>
        <taxon>Poales</taxon>
        <taxon>Poaceae</taxon>
        <taxon>BOP clade</taxon>
        <taxon>Oryzoideae</taxon>
        <taxon>Oryzeae</taxon>
        <taxon>Oryzinae</taxon>
        <taxon>Oryza</taxon>
    </lineage>
</organism>
<evidence type="ECO:0000313" key="1">
    <source>
        <dbReference type="EnsemblPlants" id="OPUNC05G13740.1"/>
    </source>
</evidence>
<reference evidence="1" key="2">
    <citation type="submission" date="2018-05" db="EMBL/GenBank/DDBJ databases">
        <title>OpunRS2 (Oryza punctata Reference Sequence Version 2).</title>
        <authorList>
            <person name="Zhang J."/>
            <person name="Kudrna D."/>
            <person name="Lee S."/>
            <person name="Talag J."/>
            <person name="Welchert J."/>
            <person name="Wing R.A."/>
        </authorList>
    </citation>
    <scope>NUCLEOTIDE SEQUENCE [LARGE SCALE GENOMIC DNA]</scope>
</reference>
<reference evidence="1" key="1">
    <citation type="submission" date="2015-04" db="UniProtKB">
        <authorList>
            <consortium name="EnsemblPlants"/>
        </authorList>
    </citation>
    <scope>IDENTIFICATION</scope>
</reference>
<proteinExistence type="predicted"/>
<protein>
    <submittedName>
        <fullName evidence="1">Uncharacterized protein</fullName>
    </submittedName>
</protein>
<sequence>MQLGWITSGLGNGGCDDGERPWGLEVEERQWQWVKDDGFYSRRGRRMATRAARRAGPAALFGGRRRQCGTGEQEHRWCWVDAALAFGVDCCLCALSTWCNGALGRELDEATMGKLAFVFSSSPMVLSCCLLGLLGERRGAVPNFGGKSGGSA</sequence>
<dbReference type="AlphaFoldDB" id="A0A0E0L294"/>
<evidence type="ECO:0000313" key="2">
    <source>
        <dbReference type="Proteomes" id="UP000026962"/>
    </source>
</evidence>
<dbReference type="EnsemblPlants" id="OPUNC05G13740.1">
    <property type="protein sequence ID" value="OPUNC05G13740.1"/>
    <property type="gene ID" value="OPUNC05G13740"/>
</dbReference>